<sequence>MVRTQKKPPMILMSAPNGARKTSADHPELPVTTDEIARTAALVRDAGAAMMHVHIRDREGHHLLDAATYRDVIAAIRREVGDTLVVQITTEAVGRYAPSEQVAVVRETRPEAVSLAIRELIADEASEAPAAEFLAWMKAEAIAPQFILYDGADVARFNDLRRRGIIPFERTFLLFVLGRYATAESASAGDLIEFLKALEGDDPWSVCAFQDLEHKATVLAAILGGHARVGFENNLLMPDGSVAADNAALVKVAAETAARFDREIGTADDARAVLGMT</sequence>
<dbReference type="PANTHER" id="PTHR37418:SF2">
    <property type="entry name" value="3-KETO-5-AMINOHEXANOATE CLEAVAGE ENZYME"/>
    <property type="match status" value="1"/>
</dbReference>
<proteinExistence type="predicted"/>
<dbReference type="InterPro" id="IPR013785">
    <property type="entry name" value="Aldolase_TIM"/>
</dbReference>
<dbReference type="EMBL" id="JACFXV010000037">
    <property type="protein sequence ID" value="MBA5776143.1"/>
    <property type="molecule type" value="Genomic_DNA"/>
</dbReference>
<dbReference type="Pfam" id="PF05853">
    <property type="entry name" value="BKACE"/>
    <property type="match status" value="1"/>
</dbReference>
<organism evidence="6 7">
    <name type="scientific">Stappia albiluteola</name>
    <dbReference type="NCBI Taxonomy" id="2758565"/>
    <lineage>
        <taxon>Bacteria</taxon>
        <taxon>Pseudomonadati</taxon>
        <taxon>Pseudomonadota</taxon>
        <taxon>Alphaproteobacteria</taxon>
        <taxon>Hyphomicrobiales</taxon>
        <taxon>Stappiaceae</taxon>
        <taxon>Stappia</taxon>
    </lineage>
</organism>
<evidence type="ECO:0000256" key="1">
    <source>
        <dbReference type="ARBA" id="ARBA00001947"/>
    </source>
</evidence>
<evidence type="ECO:0000313" key="6">
    <source>
        <dbReference type="EMBL" id="MBA5776143.1"/>
    </source>
</evidence>
<gene>
    <name evidence="6" type="ORF">H2509_03290</name>
</gene>
<dbReference type="GO" id="GO:0046872">
    <property type="term" value="F:metal ion binding"/>
    <property type="evidence" value="ECO:0007669"/>
    <property type="project" value="UniProtKB-KW"/>
</dbReference>
<comment type="cofactor">
    <cofactor evidence="1">
        <name>Zn(2+)</name>
        <dbReference type="ChEBI" id="CHEBI:29105"/>
    </cofactor>
</comment>
<protein>
    <submittedName>
        <fullName evidence="6">3-keto-5-aminohexanoate cleavage protein</fullName>
    </submittedName>
</protein>
<evidence type="ECO:0000256" key="5">
    <source>
        <dbReference type="SAM" id="MobiDB-lite"/>
    </source>
</evidence>
<accession>A0A839A9D0</accession>
<evidence type="ECO:0000313" key="7">
    <source>
        <dbReference type="Proteomes" id="UP000541109"/>
    </source>
</evidence>
<keyword evidence="3" id="KW-0479">Metal-binding</keyword>
<evidence type="ECO:0000256" key="4">
    <source>
        <dbReference type="ARBA" id="ARBA00022833"/>
    </source>
</evidence>
<dbReference type="Proteomes" id="UP000541109">
    <property type="component" value="Unassembled WGS sequence"/>
</dbReference>
<keyword evidence="2" id="KW-0808">Transferase</keyword>
<dbReference type="Gene3D" id="3.20.20.70">
    <property type="entry name" value="Aldolase class I"/>
    <property type="match status" value="1"/>
</dbReference>
<evidence type="ECO:0000256" key="3">
    <source>
        <dbReference type="ARBA" id="ARBA00022723"/>
    </source>
</evidence>
<evidence type="ECO:0000256" key="2">
    <source>
        <dbReference type="ARBA" id="ARBA00022679"/>
    </source>
</evidence>
<keyword evidence="7" id="KW-1185">Reference proteome</keyword>
<dbReference type="GO" id="GO:0043720">
    <property type="term" value="F:3-keto-5-aminohexanoate cleavage activity"/>
    <property type="evidence" value="ECO:0007669"/>
    <property type="project" value="InterPro"/>
</dbReference>
<feature type="region of interest" description="Disordered" evidence="5">
    <location>
        <begin position="1"/>
        <end position="27"/>
    </location>
</feature>
<reference evidence="6 7" key="1">
    <citation type="submission" date="2020-07" db="EMBL/GenBank/DDBJ databases">
        <title>Stappia sp., F7233, whole genome shotgun sequencing project.</title>
        <authorList>
            <person name="Jiang S."/>
            <person name="Liu Z.W."/>
            <person name="Du Z.J."/>
        </authorList>
    </citation>
    <scope>NUCLEOTIDE SEQUENCE [LARGE SCALE GENOMIC DNA]</scope>
    <source>
        <strain evidence="6 7">F7233</strain>
    </source>
</reference>
<dbReference type="InterPro" id="IPR008567">
    <property type="entry name" value="BKACE"/>
</dbReference>
<keyword evidence="4" id="KW-0862">Zinc</keyword>
<dbReference type="RefSeq" id="WP_182162275.1">
    <property type="nucleotide sequence ID" value="NZ_JACFXV010000037.1"/>
</dbReference>
<comment type="caution">
    <text evidence="6">The sequence shown here is derived from an EMBL/GenBank/DDBJ whole genome shotgun (WGS) entry which is preliminary data.</text>
</comment>
<dbReference type="AlphaFoldDB" id="A0A839A9D0"/>
<dbReference type="PANTHER" id="PTHR37418">
    <property type="entry name" value="3-KETO-5-AMINOHEXANOATE CLEAVAGE ENZYME-RELATED"/>
    <property type="match status" value="1"/>
</dbReference>
<name>A0A839A9D0_9HYPH</name>